<proteinExistence type="predicted"/>
<dbReference type="EMBL" id="UOFG01000053">
    <property type="protein sequence ID" value="VAW58911.1"/>
    <property type="molecule type" value="Genomic_DNA"/>
</dbReference>
<dbReference type="InterPro" id="IPR002575">
    <property type="entry name" value="Aminoglycoside_PTrfase"/>
</dbReference>
<evidence type="ECO:0000313" key="2">
    <source>
        <dbReference type="EMBL" id="VAW58911.1"/>
    </source>
</evidence>
<reference evidence="2" key="1">
    <citation type="submission" date="2018-06" db="EMBL/GenBank/DDBJ databases">
        <authorList>
            <person name="Zhirakovskaya E."/>
        </authorList>
    </citation>
    <scope>NUCLEOTIDE SEQUENCE</scope>
</reference>
<dbReference type="Pfam" id="PF01636">
    <property type="entry name" value="APH"/>
    <property type="match status" value="1"/>
</dbReference>
<dbReference type="SUPFAM" id="SSF56112">
    <property type="entry name" value="Protein kinase-like (PK-like)"/>
    <property type="match status" value="1"/>
</dbReference>
<dbReference type="InterPro" id="IPR011009">
    <property type="entry name" value="Kinase-like_dom_sf"/>
</dbReference>
<dbReference type="AlphaFoldDB" id="A0A3B0WU20"/>
<evidence type="ECO:0000259" key="1">
    <source>
        <dbReference type="Pfam" id="PF01636"/>
    </source>
</evidence>
<name>A0A3B0WU20_9ZZZZ</name>
<sequence length="513" mass="59066">MQNDANSGWLYHLGDVIFGDVLLIDAEDLFSVLSIYASNVHLSSKTSFPAAISSFSISGFDCIIVNSTDGALPGKQLISEFHGALNNNGVIAVVYNNDTNYKNIASIKYPYSFVKKIFDIFKHSFFLKTNLKTNRETTHVRYYMQSIYGKINEVFYHKKYRSVKNPFLLTEKIKKHIFSPQALKFFSSNILDITIKGEHVHKSVIDNVIALVRKETGIVFSDIFKCTVIPYKVLVSVKSQTGDDYIFLLLRGADRNVRANRELKMLNYLNDTYLKLSPFISKSVTCGIYKKIEYIVYHKISGVSIDAMFDQYAVAERSAFNMLLHIGEISRQKIVFDVELFHEMTGTWFDRLDNIDQSSDKFEKYLAMLNPALASYLQGKSCELVLYHGDYKIENLIFNTADYSVNGIIDWDLSEKHHLPGMDLFYLIIYSRRIKNGTSFIKECEEIFLKGGFHSDEQCMLDEYCKYFNISDDMLVIITVLFIIHHFSSRERNGYTNIWLMLLLESIWSPGND</sequence>
<organism evidence="2">
    <name type="scientific">hydrothermal vent metagenome</name>
    <dbReference type="NCBI Taxonomy" id="652676"/>
    <lineage>
        <taxon>unclassified sequences</taxon>
        <taxon>metagenomes</taxon>
        <taxon>ecological metagenomes</taxon>
    </lineage>
</organism>
<accession>A0A3B0WU20</accession>
<feature type="domain" description="Aminoglycoside phosphotransferase" evidence="1">
    <location>
        <begin position="360"/>
        <end position="434"/>
    </location>
</feature>
<gene>
    <name evidence="2" type="ORF">MNBD_GAMMA11-190</name>
</gene>
<dbReference type="Gene3D" id="3.90.1200.10">
    <property type="match status" value="1"/>
</dbReference>
<protein>
    <recommendedName>
        <fullName evidence="1">Aminoglycoside phosphotransferase domain-containing protein</fullName>
    </recommendedName>
</protein>